<dbReference type="InterPro" id="IPR013785">
    <property type="entry name" value="Aldolase_TIM"/>
</dbReference>
<dbReference type="NCBIfam" id="TIGR04267">
    <property type="entry name" value="mod_HExxH"/>
    <property type="match status" value="1"/>
</dbReference>
<evidence type="ECO:0000256" key="2">
    <source>
        <dbReference type="ARBA" id="ARBA00022723"/>
    </source>
</evidence>
<keyword evidence="1" id="KW-0949">S-adenosyl-L-methionine</keyword>
<dbReference type="Proteomes" id="UP001230908">
    <property type="component" value="Unassembled WGS sequence"/>
</dbReference>
<keyword evidence="4" id="KW-0411">Iron-sulfur</keyword>
<gene>
    <name evidence="6" type="ORF">RB614_01805</name>
</gene>
<dbReference type="SFLD" id="SFLDG01067">
    <property type="entry name" value="SPASM/twitch_domain_containing"/>
    <property type="match status" value="1"/>
</dbReference>
<feature type="domain" description="Radical SAM core" evidence="5">
    <location>
        <begin position="10"/>
        <end position="245"/>
    </location>
</feature>
<keyword evidence="3" id="KW-0408">Iron</keyword>
<keyword evidence="7" id="KW-1185">Reference proteome</keyword>
<dbReference type="PROSITE" id="PS51918">
    <property type="entry name" value="RADICAL_SAM"/>
    <property type="match status" value="1"/>
</dbReference>
<dbReference type="InterPro" id="IPR007197">
    <property type="entry name" value="rSAM"/>
</dbReference>
<dbReference type="NCBIfam" id="TIGR04269">
    <property type="entry name" value="SAM_SPASM_FxsB"/>
    <property type="match status" value="1"/>
</dbReference>
<dbReference type="SFLD" id="SFLDG01072">
    <property type="entry name" value="dehydrogenase_like"/>
    <property type="match status" value="1"/>
</dbReference>
<reference evidence="6 7" key="1">
    <citation type="submission" date="2023-08" db="EMBL/GenBank/DDBJ databases">
        <title>Phytohabitans sansha sp. nov., isolated from marine sediment.</title>
        <authorList>
            <person name="Zhao Y."/>
            <person name="Yi K."/>
        </authorList>
    </citation>
    <scope>NUCLEOTIDE SEQUENCE [LARGE SCALE GENOMIC DNA]</scope>
    <source>
        <strain evidence="6 7">ZYX-F-186</strain>
    </source>
</reference>
<dbReference type="SFLD" id="SFLDS00029">
    <property type="entry name" value="Radical_SAM"/>
    <property type="match status" value="1"/>
</dbReference>
<evidence type="ECO:0000256" key="1">
    <source>
        <dbReference type="ARBA" id="ARBA00022691"/>
    </source>
</evidence>
<dbReference type="Gene3D" id="3.20.20.70">
    <property type="entry name" value="Aldolase class I"/>
    <property type="match status" value="1"/>
</dbReference>
<dbReference type="EMBL" id="JAVHUY010000002">
    <property type="protein sequence ID" value="MDQ7903254.1"/>
    <property type="molecule type" value="Genomic_DNA"/>
</dbReference>
<dbReference type="InterPro" id="IPR058240">
    <property type="entry name" value="rSAM_sf"/>
</dbReference>
<dbReference type="InterPro" id="IPR023867">
    <property type="entry name" value="Sulphatase_maturase_rSAM"/>
</dbReference>
<evidence type="ECO:0000256" key="3">
    <source>
        <dbReference type="ARBA" id="ARBA00023004"/>
    </source>
</evidence>
<dbReference type="PANTHER" id="PTHR43273:SF8">
    <property type="entry name" value="RADICAL SAM DOMAIN PROTEIN"/>
    <property type="match status" value="1"/>
</dbReference>
<organism evidence="6 7">
    <name type="scientific">Phytohabitans maris</name>
    <dbReference type="NCBI Taxonomy" id="3071409"/>
    <lineage>
        <taxon>Bacteria</taxon>
        <taxon>Bacillati</taxon>
        <taxon>Actinomycetota</taxon>
        <taxon>Actinomycetes</taxon>
        <taxon>Micromonosporales</taxon>
        <taxon>Micromonosporaceae</taxon>
    </lineage>
</organism>
<dbReference type="InterPro" id="IPR026335">
    <property type="entry name" value="rSAM_SPASM_FxsB"/>
</dbReference>
<dbReference type="SFLD" id="SFLDG01386">
    <property type="entry name" value="main_SPASM_domain-containing"/>
    <property type="match status" value="1"/>
</dbReference>
<dbReference type="SUPFAM" id="SSF102114">
    <property type="entry name" value="Radical SAM enzymes"/>
    <property type="match status" value="1"/>
</dbReference>
<dbReference type="InterPro" id="IPR026337">
    <property type="entry name" value="AKG_HExxH"/>
</dbReference>
<dbReference type="CDD" id="cd01335">
    <property type="entry name" value="Radical_SAM"/>
    <property type="match status" value="1"/>
</dbReference>
<evidence type="ECO:0000313" key="7">
    <source>
        <dbReference type="Proteomes" id="UP001230908"/>
    </source>
</evidence>
<accession>A0ABU0Z879</accession>
<dbReference type="PANTHER" id="PTHR43273">
    <property type="entry name" value="ANAEROBIC SULFATASE-MATURATING ENZYME HOMOLOG ASLB-RELATED"/>
    <property type="match status" value="1"/>
</dbReference>
<sequence>MVGAGQPLRPPALTNYVLKVHSRCDLACDHCYVYQHADRGWRKRPHAMAPRTVRASARRIAEHAATHRLSQVHVVLHGGEPLLLGAGRLREVLATLRAAIDPVTDLRLHMQSNGVLLSPAFCEVLAEFRVGVGISLDGDRAANDRHRRFASGASSHPQTLRALALLRRHRQIYAGILCTIDVEADPIRVYEALLAEEPPRIDLLLPHGTWDNPPPRPGTDPTPYATWLGRVYDRWVHDGRPVPIRLFDSLLSTAVGGPSFTEAVGLDPADVAVIETDGSWEQADSLKTAFDGAAATGLDVFRHAVDEAARHPGIAVRQLGIGGVSDTCRNCQVVHRCGGGLFAHRYRSGSGYDNPSVYCADLKEFIARMDSTPPHANGSVPATVLDELGSGYGDVSTMEYLAAAQVSITRALVAALGSATEAPVAVEGWQLLGRLDAERPAAVARVFAHPYVRAWAVRCLRGEADVGYLASLAAAAAVWAGEPLEVAVPVRDGMLHLPTFGRLLLSPDAGPTVALTTTPGGFEVRAGGTVHTVSTVDGAAVAPGWQPVRRLDGDGLTVELEDVDPYRDCYDEPVAARLDPAAVESWRRLRDGAWHSVRKYAPGHVPGLRVALRALTPLRPDGTGLQRSATSRHAFGAVGVAGVPDGDALAVLLVHEVQHLKLGAVLDLCDLVDPAAGLQLEVGWRDDPRPLEAALQGTYAHLAVADIWRSRDEGGAHFRRYQGWVRSALDSLVDTGALTAEGERFVGRMREYAESW</sequence>
<dbReference type="Pfam" id="PF04055">
    <property type="entry name" value="Radical_SAM"/>
    <property type="match status" value="1"/>
</dbReference>
<keyword evidence="2" id="KW-0479">Metal-binding</keyword>
<evidence type="ECO:0000259" key="5">
    <source>
        <dbReference type="PROSITE" id="PS51918"/>
    </source>
</evidence>
<protein>
    <submittedName>
        <fullName evidence="6">FxsB family cyclophane-forming radical SAM/SPASM peptide maturase</fullName>
    </submittedName>
</protein>
<evidence type="ECO:0000256" key="4">
    <source>
        <dbReference type="ARBA" id="ARBA00023014"/>
    </source>
</evidence>
<proteinExistence type="predicted"/>
<dbReference type="RefSeq" id="WP_308710823.1">
    <property type="nucleotide sequence ID" value="NZ_JAVHUY010000002.1"/>
</dbReference>
<evidence type="ECO:0000313" key="6">
    <source>
        <dbReference type="EMBL" id="MDQ7903254.1"/>
    </source>
</evidence>
<name>A0ABU0Z879_9ACTN</name>
<comment type="caution">
    <text evidence="6">The sequence shown here is derived from an EMBL/GenBank/DDBJ whole genome shotgun (WGS) entry which is preliminary data.</text>
</comment>